<organism evidence="1 2">
    <name type="scientific">Devosia chinhatensis</name>
    <dbReference type="NCBI Taxonomy" id="429727"/>
    <lineage>
        <taxon>Bacteria</taxon>
        <taxon>Pseudomonadati</taxon>
        <taxon>Pseudomonadota</taxon>
        <taxon>Alphaproteobacteria</taxon>
        <taxon>Hyphomicrobiales</taxon>
        <taxon>Devosiaceae</taxon>
        <taxon>Devosia</taxon>
    </lineage>
</organism>
<gene>
    <name evidence="1" type="ORF">VE26_13050</name>
</gene>
<accession>A0A0F5FFK4</accession>
<proteinExistence type="predicted"/>
<sequence length="108" mass="12307">MLPPLQSSGRDINAQRVPVKPCCIRSPRGKAAQEQKRAALASGPSLSFEALRARRRMLLAEITPSQHTKTQTFLKNQILIRHWITSFALVEHEESVRRFFQAVQSRKT</sequence>
<protein>
    <submittedName>
        <fullName evidence="1">Uncharacterized protein</fullName>
    </submittedName>
</protein>
<reference evidence="1 2" key="1">
    <citation type="submission" date="2015-03" db="EMBL/GenBank/DDBJ databases">
        <authorList>
            <person name="Hassan Y."/>
            <person name="Lepp D."/>
            <person name="Li X.-Z."/>
            <person name="Zhou T."/>
        </authorList>
    </citation>
    <scope>NUCLEOTIDE SEQUENCE [LARGE SCALE GENOMIC DNA]</scope>
    <source>
        <strain evidence="1 2">IPL18</strain>
    </source>
</reference>
<keyword evidence="2" id="KW-1185">Reference proteome</keyword>
<evidence type="ECO:0000313" key="1">
    <source>
        <dbReference type="EMBL" id="KKB07626.1"/>
    </source>
</evidence>
<dbReference type="EMBL" id="JZEY01000061">
    <property type="protein sequence ID" value="KKB07626.1"/>
    <property type="molecule type" value="Genomic_DNA"/>
</dbReference>
<comment type="caution">
    <text evidence="1">The sequence shown here is derived from an EMBL/GenBank/DDBJ whole genome shotgun (WGS) entry which is preliminary data.</text>
</comment>
<dbReference type="AlphaFoldDB" id="A0A0F5FFK4"/>
<evidence type="ECO:0000313" key="2">
    <source>
        <dbReference type="Proteomes" id="UP000033649"/>
    </source>
</evidence>
<dbReference type="PATRIC" id="fig|429727.3.peg.2679"/>
<dbReference type="Proteomes" id="UP000033649">
    <property type="component" value="Unassembled WGS sequence"/>
</dbReference>
<name>A0A0F5FFK4_9HYPH</name>